<feature type="transmembrane region" description="Helical" evidence="7">
    <location>
        <begin position="254"/>
        <end position="275"/>
    </location>
</feature>
<feature type="transmembrane region" description="Helical" evidence="7">
    <location>
        <begin position="196"/>
        <end position="218"/>
    </location>
</feature>
<dbReference type="Gene3D" id="1.10.3720.10">
    <property type="entry name" value="MetI-like"/>
    <property type="match status" value="1"/>
</dbReference>
<dbReference type="InterPro" id="IPR035906">
    <property type="entry name" value="MetI-like_sf"/>
</dbReference>
<evidence type="ECO:0000256" key="2">
    <source>
        <dbReference type="ARBA" id="ARBA00022448"/>
    </source>
</evidence>
<accession>A0A1K1PWS2</accession>
<keyword evidence="2 7" id="KW-0813">Transport</keyword>
<evidence type="ECO:0000256" key="3">
    <source>
        <dbReference type="ARBA" id="ARBA00022475"/>
    </source>
</evidence>
<dbReference type="SUPFAM" id="SSF161098">
    <property type="entry name" value="MetI-like"/>
    <property type="match status" value="1"/>
</dbReference>
<evidence type="ECO:0000256" key="1">
    <source>
        <dbReference type="ARBA" id="ARBA00004651"/>
    </source>
</evidence>
<evidence type="ECO:0000313" key="10">
    <source>
        <dbReference type="Proteomes" id="UP000183461"/>
    </source>
</evidence>
<dbReference type="Pfam" id="PF00528">
    <property type="entry name" value="BPD_transp_1"/>
    <property type="match status" value="1"/>
</dbReference>
<dbReference type="PROSITE" id="PS50928">
    <property type="entry name" value="ABC_TM1"/>
    <property type="match status" value="1"/>
</dbReference>
<comment type="similarity">
    <text evidence="7">Belongs to the binding-protein-dependent transport system permease family.</text>
</comment>
<name>A0A1K1PWS2_RUMFL</name>
<evidence type="ECO:0000256" key="6">
    <source>
        <dbReference type="ARBA" id="ARBA00023136"/>
    </source>
</evidence>
<keyword evidence="4 7" id="KW-0812">Transmembrane</keyword>
<comment type="subcellular location">
    <subcellularLocation>
        <location evidence="1 7">Cell membrane</location>
        <topology evidence="1 7">Multi-pass membrane protein</topology>
    </subcellularLocation>
</comment>
<proteinExistence type="inferred from homology"/>
<dbReference type="AlphaFoldDB" id="A0A1K1PWS2"/>
<feature type="transmembrane region" description="Helical" evidence="7">
    <location>
        <begin position="87"/>
        <end position="110"/>
    </location>
</feature>
<evidence type="ECO:0000313" key="9">
    <source>
        <dbReference type="EMBL" id="SFW51929.1"/>
    </source>
</evidence>
<feature type="transmembrane region" description="Helical" evidence="7">
    <location>
        <begin position="122"/>
        <end position="140"/>
    </location>
</feature>
<keyword evidence="5 7" id="KW-1133">Transmembrane helix</keyword>
<dbReference type="RefSeq" id="WP_072301257.1">
    <property type="nucleotide sequence ID" value="NZ_CACVNT010000027.1"/>
</dbReference>
<evidence type="ECO:0000256" key="4">
    <source>
        <dbReference type="ARBA" id="ARBA00022692"/>
    </source>
</evidence>
<evidence type="ECO:0000256" key="7">
    <source>
        <dbReference type="RuleBase" id="RU363032"/>
    </source>
</evidence>
<dbReference type="GO" id="GO:0005886">
    <property type="term" value="C:plasma membrane"/>
    <property type="evidence" value="ECO:0007669"/>
    <property type="project" value="UniProtKB-SubCell"/>
</dbReference>
<dbReference type="EMBL" id="FPIP01000011">
    <property type="protein sequence ID" value="SFW51929.1"/>
    <property type="molecule type" value="Genomic_DNA"/>
</dbReference>
<dbReference type="InterPro" id="IPR000515">
    <property type="entry name" value="MetI-like"/>
</dbReference>
<dbReference type="PANTHER" id="PTHR43744:SF8">
    <property type="entry name" value="SN-GLYCEROL-3-PHOSPHATE TRANSPORT SYSTEM PERMEASE PROTEIN UGPE"/>
    <property type="match status" value="1"/>
</dbReference>
<dbReference type="CDD" id="cd06261">
    <property type="entry name" value="TM_PBP2"/>
    <property type="match status" value="1"/>
</dbReference>
<dbReference type="PANTHER" id="PTHR43744">
    <property type="entry name" value="ABC TRANSPORTER PERMEASE PROTEIN MG189-RELATED-RELATED"/>
    <property type="match status" value="1"/>
</dbReference>
<reference evidence="9 10" key="1">
    <citation type="submission" date="2016-11" db="EMBL/GenBank/DDBJ databases">
        <authorList>
            <person name="Jaros S."/>
            <person name="Januszkiewicz K."/>
            <person name="Wedrychowicz H."/>
        </authorList>
    </citation>
    <scope>NUCLEOTIDE SEQUENCE [LARGE SCALE GENOMIC DNA]</scope>
    <source>
        <strain evidence="9 10">YL228</strain>
    </source>
</reference>
<gene>
    <name evidence="9" type="ORF">SAMN02910280_0206</name>
</gene>
<protein>
    <submittedName>
        <fullName evidence="9">Raffinose/stachyose/melibiose transport system permease protein</fullName>
    </submittedName>
</protein>
<sequence>MSYSKVYKAESDLTSKKKISGIQIALYVFLILICLTYILPLLWVLNVSFKTNKEIFTAPFALPEKISFENYSIAWTAGKLGISTLNSFIICIVTLVLSSLIGSMAAFAIARLRWKGAKLAMTYFLTGMMIPVHCVLIPLFTRFSKLGLSNSLLGLILPYLTCSLPITIFIMTGFFKGLPNELIECACMEGANIFQIFFKICLPLSKTGLFVTGLMTFVGNWNELLMAMVFISDDAKKTLPVALSKFVGPHATNYSQMFAAIVIALIPTIVVYCAFSNKIVDGLTAGAVKG</sequence>
<keyword evidence="6 7" id="KW-0472">Membrane</keyword>
<dbReference type="Proteomes" id="UP000183461">
    <property type="component" value="Unassembled WGS sequence"/>
</dbReference>
<evidence type="ECO:0000259" key="8">
    <source>
        <dbReference type="PROSITE" id="PS50928"/>
    </source>
</evidence>
<evidence type="ECO:0000256" key="5">
    <source>
        <dbReference type="ARBA" id="ARBA00022989"/>
    </source>
</evidence>
<dbReference type="GO" id="GO:0055085">
    <property type="term" value="P:transmembrane transport"/>
    <property type="evidence" value="ECO:0007669"/>
    <property type="project" value="InterPro"/>
</dbReference>
<organism evidence="9 10">
    <name type="scientific">Ruminococcus flavefaciens</name>
    <dbReference type="NCBI Taxonomy" id="1265"/>
    <lineage>
        <taxon>Bacteria</taxon>
        <taxon>Bacillati</taxon>
        <taxon>Bacillota</taxon>
        <taxon>Clostridia</taxon>
        <taxon>Eubacteriales</taxon>
        <taxon>Oscillospiraceae</taxon>
        <taxon>Ruminococcus</taxon>
    </lineage>
</organism>
<feature type="transmembrane region" description="Helical" evidence="7">
    <location>
        <begin position="24"/>
        <end position="45"/>
    </location>
</feature>
<feature type="transmembrane region" description="Helical" evidence="7">
    <location>
        <begin position="152"/>
        <end position="175"/>
    </location>
</feature>
<feature type="domain" description="ABC transmembrane type-1" evidence="8">
    <location>
        <begin position="84"/>
        <end position="275"/>
    </location>
</feature>
<keyword evidence="3" id="KW-1003">Cell membrane</keyword>